<proteinExistence type="predicted"/>
<sequence length="249" mass="28667">MKIILYYEKFLYIFRQYVALILARGGSKQIPRKNLATIEGKSLLKRTIETAKSANVFQDVWVSTDDLEIYTEAAAAGAKVFGRSQESSTDNAGSIIAVLEFYALFPNFTAVALIQCTSPFLSTLYLRKAHFMMDQLGYDSVFSVTPNYKLLWTKNVGDFITPLNFNAKFRPRRQDFKWQWMENGMFYWFRPEVIELGVLQGGKTGIVEIPSERSLEIDTFDDLDTARHKAPKLLSVLRWEELSCFHDEH</sequence>
<organism evidence="1 2">
    <name type="scientific">Parthenolecanium corni</name>
    <dbReference type="NCBI Taxonomy" id="536013"/>
    <lineage>
        <taxon>Eukaryota</taxon>
        <taxon>Metazoa</taxon>
        <taxon>Ecdysozoa</taxon>
        <taxon>Arthropoda</taxon>
        <taxon>Hexapoda</taxon>
        <taxon>Insecta</taxon>
        <taxon>Pterygota</taxon>
        <taxon>Neoptera</taxon>
        <taxon>Paraneoptera</taxon>
        <taxon>Hemiptera</taxon>
        <taxon>Sternorrhyncha</taxon>
        <taxon>Coccoidea</taxon>
        <taxon>Coccidae</taxon>
        <taxon>Parthenolecanium</taxon>
    </lineage>
</organism>
<dbReference type="InterPro" id="IPR029044">
    <property type="entry name" value="Nucleotide-diphossugar_trans"/>
</dbReference>
<dbReference type="Gene3D" id="3.90.550.10">
    <property type="entry name" value="Spore Coat Polysaccharide Biosynthesis Protein SpsA, Chain A"/>
    <property type="match status" value="1"/>
</dbReference>
<dbReference type="GO" id="GO:0008781">
    <property type="term" value="F:N-acylneuraminate cytidylyltransferase activity"/>
    <property type="evidence" value="ECO:0007669"/>
    <property type="project" value="TreeGrafter"/>
</dbReference>
<reference evidence="1 2" key="1">
    <citation type="submission" date="2024-03" db="EMBL/GenBank/DDBJ databases">
        <title>Adaptation during the transition from Ophiocordyceps entomopathogen to insect associate is accompanied by gene loss and intensified selection.</title>
        <authorList>
            <person name="Ward C.M."/>
            <person name="Onetto C.A."/>
            <person name="Borneman A.R."/>
        </authorList>
    </citation>
    <scope>NUCLEOTIDE SEQUENCE [LARGE SCALE GENOMIC DNA]</scope>
    <source>
        <strain evidence="1">AWRI1</strain>
        <tissue evidence="1">Single Adult Female</tissue>
    </source>
</reference>
<dbReference type="PANTHER" id="PTHR21485:SF3">
    <property type="entry name" value="N-ACYLNEURAMINATE CYTIDYLYLTRANSFERASE"/>
    <property type="match status" value="1"/>
</dbReference>
<gene>
    <name evidence="1" type="ORF">V9T40_012444</name>
</gene>
<evidence type="ECO:0000313" key="1">
    <source>
        <dbReference type="EMBL" id="KAK7576158.1"/>
    </source>
</evidence>
<dbReference type="AlphaFoldDB" id="A0AAN9TB42"/>
<accession>A0AAN9TB42</accession>
<comment type="caution">
    <text evidence="1">The sequence shown here is derived from an EMBL/GenBank/DDBJ whole genome shotgun (WGS) entry which is preliminary data.</text>
</comment>
<dbReference type="Pfam" id="PF02348">
    <property type="entry name" value="CTP_transf_3"/>
    <property type="match status" value="1"/>
</dbReference>
<dbReference type="InterPro" id="IPR050793">
    <property type="entry name" value="CMP-NeuNAc_synthase"/>
</dbReference>
<evidence type="ECO:0008006" key="3">
    <source>
        <dbReference type="Google" id="ProtNLM"/>
    </source>
</evidence>
<name>A0AAN9TB42_9HEMI</name>
<evidence type="ECO:0000313" key="2">
    <source>
        <dbReference type="Proteomes" id="UP001367676"/>
    </source>
</evidence>
<dbReference type="EMBL" id="JBBCAQ010000036">
    <property type="protein sequence ID" value="KAK7576158.1"/>
    <property type="molecule type" value="Genomic_DNA"/>
</dbReference>
<dbReference type="Proteomes" id="UP001367676">
    <property type="component" value="Unassembled WGS sequence"/>
</dbReference>
<dbReference type="SUPFAM" id="SSF53448">
    <property type="entry name" value="Nucleotide-diphospho-sugar transferases"/>
    <property type="match status" value="1"/>
</dbReference>
<protein>
    <recommendedName>
        <fullName evidence="3">N-acylneuraminate cytidylyltransferase</fullName>
    </recommendedName>
</protein>
<dbReference type="PANTHER" id="PTHR21485">
    <property type="entry name" value="HAD SUPERFAMILY MEMBERS CMAS AND KDSC"/>
    <property type="match status" value="1"/>
</dbReference>
<dbReference type="InterPro" id="IPR003329">
    <property type="entry name" value="Cytidylyl_trans"/>
</dbReference>
<keyword evidence="2" id="KW-1185">Reference proteome</keyword>
<dbReference type="CDD" id="cd02513">
    <property type="entry name" value="CMP-NeuAc_Synthase"/>
    <property type="match status" value="1"/>
</dbReference>